<sequence>MESSQIVHLRQNFETIQPVLDNFSTLHQLWLKFVSCTGDYILTPKSKTQNNFCSLIRSHPEGLQRCRTSVQQCTHLDPDQAHLFPCHAGLYILAIPLHGEQEFLGAFATGEIRINNMMTESSNILKRVRDLDLNKVKLLQFYEQMPIRKREEMMILGKSLHAISNNFLKLGISCGNALITHNHPAKRASSKTESSLKDYSLSRSNPLVQQAVDYILQNYGQQLTLEEVARQVHLSPAYFSCLFSKEQKQTFSNFLITTRLEKAKELLQQNPFVSISEISQQIGYKDANYFSRVFKEMTGIPPGLYRKSILKNESQQT</sequence>
<evidence type="ECO:0000256" key="2">
    <source>
        <dbReference type="ARBA" id="ARBA00023125"/>
    </source>
</evidence>
<dbReference type="KEGG" id="dor:Desor_1541"/>
<dbReference type="PANTHER" id="PTHR43280">
    <property type="entry name" value="ARAC-FAMILY TRANSCRIPTIONAL REGULATOR"/>
    <property type="match status" value="1"/>
</dbReference>
<evidence type="ECO:0000256" key="1">
    <source>
        <dbReference type="ARBA" id="ARBA00023015"/>
    </source>
</evidence>
<reference evidence="5 6" key="2">
    <citation type="journal article" date="2012" name="J. Bacteriol.">
        <title>Complete genome sequences of Desulfosporosinus orientis DSM765T, Desulfosporosinus youngiae DSM17734T, Desulfosporosinus meridiei DSM13257T, and Desulfosporosinus acidiphilus DSM22704T.</title>
        <authorList>
            <person name="Pester M."/>
            <person name="Brambilla E."/>
            <person name="Alazard D."/>
            <person name="Rattei T."/>
            <person name="Weinmaier T."/>
            <person name="Han J."/>
            <person name="Lucas S."/>
            <person name="Lapidus A."/>
            <person name="Cheng J.F."/>
            <person name="Goodwin L."/>
            <person name="Pitluck S."/>
            <person name="Peters L."/>
            <person name="Ovchinnikova G."/>
            <person name="Teshima H."/>
            <person name="Detter J.C."/>
            <person name="Han C.S."/>
            <person name="Tapia R."/>
            <person name="Land M.L."/>
            <person name="Hauser L."/>
            <person name="Kyrpides N.C."/>
            <person name="Ivanova N.N."/>
            <person name="Pagani I."/>
            <person name="Huntmann M."/>
            <person name="Wei C.L."/>
            <person name="Davenport K.W."/>
            <person name="Daligault H."/>
            <person name="Chain P.S."/>
            <person name="Chen A."/>
            <person name="Mavromatis K."/>
            <person name="Markowitz V."/>
            <person name="Szeto E."/>
            <person name="Mikhailova N."/>
            <person name="Pati A."/>
            <person name="Wagner M."/>
            <person name="Woyke T."/>
            <person name="Ollivier B."/>
            <person name="Klenk H.P."/>
            <person name="Spring S."/>
            <person name="Loy A."/>
        </authorList>
    </citation>
    <scope>NUCLEOTIDE SEQUENCE [LARGE SCALE GENOMIC DNA]</scope>
    <source>
        <strain evidence="6">ATCC 19365 / DSM 765 / NCIMB 8382 / VKM B-1628</strain>
    </source>
</reference>
<accession>G7WCZ7</accession>
<evidence type="ECO:0000259" key="4">
    <source>
        <dbReference type="PROSITE" id="PS01124"/>
    </source>
</evidence>
<keyword evidence="6" id="KW-1185">Reference proteome</keyword>
<reference evidence="6" key="1">
    <citation type="submission" date="2011-11" db="EMBL/GenBank/DDBJ databases">
        <title>Complete sequence of Desulfosporosinus orientis DSM 765.</title>
        <authorList>
            <person name="Lucas S."/>
            <person name="Han J."/>
            <person name="Lapidus A."/>
            <person name="Cheng J.-F."/>
            <person name="Goodwin L."/>
            <person name="Pitluck S."/>
            <person name="Peters L."/>
            <person name="Ovchinnikova G."/>
            <person name="Teshima H."/>
            <person name="Detter J.C."/>
            <person name="Han C."/>
            <person name="Tapia R."/>
            <person name="Land M."/>
            <person name="Hauser L."/>
            <person name="Kyrpides N."/>
            <person name="Ivanova N."/>
            <person name="Pagani I."/>
            <person name="Pester M."/>
            <person name="Spring S."/>
            <person name="Ollivier B."/>
            <person name="Rattei T."/>
            <person name="Klenk H.-P."/>
            <person name="Wagner M."/>
            <person name="Loy A."/>
            <person name="Woyke T."/>
        </authorList>
    </citation>
    <scope>NUCLEOTIDE SEQUENCE [LARGE SCALE GENOMIC DNA]</scope>
    <source>
        <strain evidence="6">ATCC 19365 / DSM 765 / NCIMB 8382 / VKM B-1628</strain>
    </source>
</reference>
<dbReference type="PROSITE" id="PS00041">
    <property type="entry name" value="HTH_ARAC_FAMILY_1"/>
    <property type="match status" value="1"/>
</dbReference>
<dbReference type="AlphaFoldDB" id="G7WCZ7"/>
<dbReference type="HOGENOM" id="CLU_036605_0_0_9"/>
<dbReference type="PANTHER" id="PTHR43280:SF10">
    <property type="entry name" value="REGULATORY PROTEIN POCR"/>
    <property type="match status" value="1"/>
</dbReference>
<dbReference type="eggNOG" id="COG2207">
    <property type="taxonomic scope" value="Bacteria"/>
</dbReference>
<keyword evidence="1" id="KW-0805">Transcription regulation</keyword>
<dbReference type="EMBL" id="CP003108">
    <property type="protein sequence ID" value="AET67192.1"/>
    <property type="molecule type" value="Genomic_DNA"/>
</dbReference>
<gene>
    <name evidence="5" type="ordered locus">Desor_1541</name>
</gene>
<dbReference type="eggNOG" id="COG4936">
    <property type="taxonomic scope" value="Bacteria"/>
</dbReference>
<organism evidence="5 6">
    <name type="scientific">Desulfosporosinus orientis (strain ATCC 19365 / DSM 765 / NCIMB 8382 / VKM B-1628 / Singapore I)</name>
    <name type="common">Desulfotomaculum orientis</name>
    <dbReference type="NCBI Taxonomy" id="768706"/>
    <lineage>
        <taxon>Bacteria</taxon>
        <taxon>Bacillati</taxon>
        <taxon>Bacillota</taxon>
        <taxon>Clostridia</taxon>
        <taxon>Eubacteriales</taxon>
        <taxon>Desulfitobacteriaceae</taxon>
        <taxon>Desulfosporosinus</taxon>
    </lineage>
</organism>
<dbReference type="PATRIC" id="fig|768706.3.peg.1525"/>
<dbReference type="STRING" id="768706.Desor_1541"/>
<evidence type="ECO:0000313" key="5">
    <source>
        <dbReference type="EMBL" id="AET67192.1"/>
    </source>
</evidence>
<keyword evidence="2 5" id="KW-0238">DNA-binding</keyword>
<keyword evidence="3" id="KW-0804">Transcription</keyword>
<dbReference type="InterPro" id="IPR018060">
    <property type="entry name" value="HTH_AraC"/>
</dbReference>
<name>G7WCZ7_DESOD</name>
<dbReference type="InterPro" id="IPR020449">
    <property type="entry name" value="Tscrpt_reg_AraC-type_HTH"/>
</dbReference>
<evidence type="ECO:0000313" key="6">
    <source>
        <dbReference type="Proteomes" id="UP000006346"/>
    </source>
</evidence>
<dbReference type="SUPFAM" id="SSF46689">
    <property type="entry name" value="Homeodomain-like"/>
    <property type="match status" value="2"/>
</dbReference>
<dbReference type="Proteomes" id="UP000006346">
    <property type="component" value="Chromosome"/>
</dbReference>
<dbReference type="Pfam" id="PF10114">
    <property type="entry name" value="PocR"/>
    <property type="match status" value="1"/>
</dbReference>
<dbReference type="PROSITE" id="PS01124">
    <property type="entry name" value="HTH_ARAC_FAMILY_2"/>
    <property type="match status" value="1"/>
</dbReference>
<dbReference type="Gene3D" id="1.10.10.60">
    <property type="entry name" value="Homeodomain-like"/>
    <property type="match status" value="2"/>
</dbReference>
<dbReference type="InterPro" id="IPR018062">
    <property type="entry name" value="HTH_AraC-typ_CS"/>
</dbReference>
<evidence type="ECO:0000256" key="3">
    <source>
        <dbReference type="ARBA" id="ARBA00023163"/>
    </source>
</evidence>
<dbReference type="InterPro" id="IPR018771">
    <property type="entry name" value="PocR_dom"/>
</dbReference>
<protein>
    <submittedName>
        <fullName evidence="5">Response regulator containing CheY-like receiver domain and AraC-type DNA-binding domain</fullName>
    </submittedName>
</protein>
<dbReference type="GO" id="GO:0043565">
    <property type="term" value="F:sequence-specific DNA binding"/>
    <property type="evidence" value="ECO:0007669"/>
    <property type="project" value="InterPro"/>
</dbReference>
<dbReference type="GO" id="GO:0003700">
    <property type="term" value="F:DNA-binding transcription factor activity"/>
    <property type="evidence" value="ECO:0007669"/>
    <property type="project" value="InterPro"/>
</dbReference>
<dbReference type="InterPro" id="IPR009057">
    <property type="entry name" value="Homeodomain-like_sf"/>
</dbReference>
<dbReference type="PRINTS" id="PR00032">
    <property type="entry name" value="HTHARAC"/>
</dbReference>
<dbReference type="SMART" id="SM00342">
    <property type="entry name" value="HTH_ARAC"/>
    <property type="match status" value="1"/>
</dbReference>
<feature type="domain" description="HTH araC/xylS-type" evidence="4">
    <location>
        <begin position="209"/>
        <end position="308"/>
    </location>
</feature>
<proteinExistence type="predicted"/>
<dbReference type="Pfam" id="PF12833">
    <property type="entry name" value="HTH_18"/>
    <property type="match status" value="1"/>
</dbReference>